<evidence type="ECO:0000256" key="4">
    <source>
        <dbReference type="ARBA" id="ARBA00023002"/>
    </source>
</evidence>
<dbReference type="InterPro" id="IPR006094">
    <property type="entry name" value="Oxid_FAD_bind_N"/>
</dbReference>
<dbReference type="Pfam" id="PF08031">
    <property type="entry name" value="BBE"/>
    <property type="match status" value="1"/>
</dbReference>
<dbReference type="InterPro" id="IPR036318">
    <property type="entry name" value="FAD-bd_PCMH-like_sf"/>
</dbReference>
<gene>
    <name evidence="6" type="ORF">BN946_scf184978.g3</name>
</gene>
<evidence type="ECO:0000256" key="1">
    <source>
        <dbReference type="ARBA" id="ARBA00005466"/>
    </source>
</evidence>
<evidence type="ECO:0000256" key="2">
    <source>
        <dbReference type="ARBA" id="ARBA00022630"/>
    </source>
</evidence>
<dbReference type="SUPFAM" id="SSF56176">
    <property type="entry name" value="FAD-binding/transporter-associated domain-like"/>
    <property type="match status" value="1"/>
</dbReference>
<dbReference type="PANTHER" id="PTHR42973:SF13">
    <property type="entry name" value="FAD-BINDING PCMH-TYPE DOMAIN-CONTAINING PROTEIN"/>
    <property type="match status" value="1"/>
</dbReference>
<keyword evidence="3" id="KW-0274">FAD</keyword>
<keyword evidence="7" id="KW-1185">Reference proteome</keyword>
<dbReference type="Gene3D" id="3.30.465.10">
    <property type="match status" value="2"/>
</dbReference>
<dbReference type="GO" id="GO:0071949">
    <property type="term" value="F:FAD binding"/>
    <property type="evidence" value="ECO:0007669"/>
    <property type="project" value="InterPro"/>
</dbReference>
<dbReference type="OrthoDB" id="2151789at2759"/>
<dbReference type="Proteomes" id="UP000029665">
    <property type="component" value="Unassembled WGS sequence"/>
</dbReference>
<dbReference type="InterPro" id="IPR050416">
    <property type="entry name" value="FAD-linked_Oxidoreductase"/>
</dbReference>
<feature type="domain" description="FAD-binding PCMH-type" evidence="5">
    <location>
        <begin position="1"/>
        <end position="153"/>
    </location>
</feature>
<proteinExistence type="inferred from homology"/>
<dbReference type="STRING" id="5643.A0A060SX32"/>
<evidence type="ECO:0000259" key="5">
    <source>
        <dbReference type="PROSITE" id="PS51387"/>
    </source>
</evidence>
<dbReference type="InterPro" id="IPR016166">
    <property type="entry name" value="FAD-bd_PCMH"/>
</dbReference>
<dbReference type="EMBL" id="CCBP010000414">
    <property type="protein sequence ID" value="CDO76774.1"/>
    <property type="molecule type" value="Genomic_DNA"/>
</dbReference>
<evidence type="ECO:0000256" key="3">
    <source>
        <dbReference type="ARBA" id="ARBA00022827"/>
    </source>
</evidence>
<name>A0A060SX32_PYCCI</name>
<dbReference type="InterPro" id="IPR012951">
    <property type="entry name" value="BBE"/>
</dbReference>
<dbReference type="Gene3D" id="3.40.462.20">
    <property type="match status" value="1"/>
</dbReference>
<dbReference type="AlphaFoldDB" id="A0A060SX32"/>
<protein>
    <recommendedName>
        <fullName evidence="5">FAD-binding PCMH-type domain-containing protein</fullName>
    </recommendedName>
</protein>
<reference evidence="6" key="1">
    <citation type="submission" date="2014-01" db="EMBL/GenBank/DDBJ databases">
        <title>The genome of the white-rot fungus Pycnoporus cinnabarinus: a basidiomycete model with a versatile arsenal for lignocellulosic biomass breakdown.</title>
        <authorList>
            <person name="Levasseur A."/>
            <person name="Lomascolo A."/>
            <person name="Ruiz-Duenas F.J."/>
            <person name="Uzan E."/>
            <person name="Piumi F."/>
            <person name="Kues U."/>
            <person name="Ram A.F.J."/>
            <person name="Murat C."/>
            <person name="Haon M."/>
            <person name="Benoit I."/>
            <person name="Arfi Y."/>
            <person name="Chevret D."/>
            <person name="Drula E."/>
            <person name="Kwon M.J."/>
            <person name="Gouret P."/>
            <person name="Lesage-Meessen L."/>
            <person name="Lombard V."/>
            <person name="Mariette J."/>
            <person name="Noirot C."/>
            <person name="Park J."/>
            <person name="Patyshakuliyeva A."/>
            <person name="Wieneger R.A.B."/>
            <person name="Wosten H.A.B."/>
            <person name="Martin F."/>
            <person name="Coutinho P.M."/>
            <person name="de Vries R."/>
            <person name="Martinez A.T."/>
            <person name="Klopp C."/>
            <person name="Pontarotti P."/>
            <person name="Henrissat B."/>
            <person name="Record E."/>
        </authorList>
    </citation>
    <scope>NUCLEOTIDE SEQUENCE [LARGE SCALE GENOMIC DNA]</scope>
    <source>
        <strain evidence="6">BRFM137</strain>
    </source>
</reference>
<dbReference type="OMA" id="MLITFEY"/>
<comment type="similarity">
    <text evidence="1">Belongs to the oxygen-dependent FAD-linked oxidoreductase family.</text>
</comment>
<dbReference type="Pfam" id="PF01565">
    <property type="entry name" value="FAD_binding_4"/>
    <property type="match status" value="1"/>
</dbReference>
<evidence type="ECO:0000313" key="7">
    <source>
        <dbReference type="Proteomes" id="UP000029665"/>
    </source>
</evidence>
<keyword evidence="4" id="KW-0560">Oxidoreductase</keyword>
<dbReference type="HOGENOM" id="CLU_018354_1_0_1"/>
<dbReference type="PROSITE" id="PS51387">
    <property type="entry name" value="FAD_PCMH"/>
    <property type="match status" value="1"/>
</dbReference>
<evidence type="ECO:0000313" key="6">
    <source>
        <dbReference type="EMBL" id="CDO76774.1"/>
    </source>
</evidence>
<dbReference type="PANTHER" id="PTHR42973">
    <property type="entry name" value="BINDING OXIDOREDUCTASE, PUTATIVE (AFU_ORTHOLOGUE AFUA_1G17690)-RELATED"/>
    <property type="match status" value="1"/>
</dbReference>
<dbReference type="InterPro" id="IPR016169">
    <property type="entry name" value="FAD-bd_PCMH_sub2"/>
</dbReference>
<accession>A0A060SX32</accession>
<organism evidence="6 7">
    <name type="scientific">Pycnoporus cinnabarinus</name>
    <name type="common">Cinnabar-red polypore</name>
    <name type="synonym">Trametes cinnabarina</name>
    <dbReference type="NCBI Taxonomy" id="5643"/>
    <lineage>
        <taxon>Eukaryota</taxon>
        <taxon>Fungi</taxon>
        <taxon>Dikarya</taxon>
        <taxon>Basidiomycota</taxon>
        <taxon>Agaricomycotina</taxon>
        <taxon>Agaricomycetes</taxon>
        <taxon>Polyporales</taxon>
        <taxon>Polyporaceae</taxon>
        <taxon>Trametes</taxon>
    </lineage>
</organism>
<sequence>MTLPALSQLRIVAAYKIPFAVKSGGHGMNPNYSSTPGVHIAMSRFNEVKYDTKTNTAEVGPGLIWDDVYGALDPLGVTVLGGRATGIGVGGLALGGGYSWKTNQFGLTVDNIRGYEVVLPNGKIATVTNESYPDLFWGLKGIVTKFHLVAYAQTEVWGGGLTFSGDYLDEVNAATAVFDETVTDPKAQIIPTYNYVQGQFLIAMSLYYDAPTPPAGIFDAFLAIPAIGTDIKTRPIRDLIRTAPTNGTLGLRGIYHTVSIVKYTETVLAAIANETKFWGEYPFPGQTVISYSAEPFLPSIFSHAPEDSSAYPPDRTIGLSPLAISYAWNDSSADAAMHAAARASAAQLMRVLINDGQDVQNAALYGNYAIFDTPLEKIYGRHLPRLRALKTKYDPHNVMGLAGGWKL</sequence>
<comment type="caution">
    <text evidence="6">The sequence shown here is derived from an EMBL/GenBank/DDBJ whole genome shotgun (WGS) entry which is preliminary data.</text>
</comment>
<keyword evidence="2" id="KW-0285">Flavoprotein</keyword>
<dbReference type="GO" id="GO:0016491">
    <property type="term" value="F:oxidoreductase activity"/>
    <property type="evidence" value="ECO:0007669"/>
    <property type="project" value="UniProtKB-KW"/>
</dbReference>